<dbReference type="EMBL" id="JASXSZ010000001">
    <property type="protein sequence ID" value="MDL9978594.1"/>
    <property type="molecule type" value="Genomic_DNA"/>
</dbReference>
<reference evidence="2 3" key="1">
    <citation type="submission" date="2023-06" db="EMBL/GenBank/DDBJ databases">
        <title>Microbacterium sp. nov., isolated from a waste landfill.</title>
        <authorList>
            <person name="Wen W."/>
        </authorList>
    </citation>
    <scope>NUCLEOTIDE SEQUENCE [LARGE SCALE GENOMIC DNA]</scope>
    <source>
        <strain evidence="2 3">ASV49</strain>
    </source>
</reference>
<keyword evidence="3" id="KW-1185">Reference proteome</keyword>
<organism evidence="2 3">
    <name type="scientific">Microbacterium candidum</name>
    <dbReference type="NCBI Taxonomy" id="3041922"/>
    <lineage>
        <taxon>Bacteria</taxon>
        <taxon>Bacillati</taxon>
        <taxon>Actinomycetota</taxon>
        <taxon>Actinomycetes</taxon>
        <taxon>Micrococcales</taxon>
        <taxon>Microbacteriaceae</taxon>
        <taxon>Microbacterium</taxon>
    </lineage>
</organism>
<feature type="transmembrane region" description="Helical" evidence="1">
    <location>
        <begin position="43"/>
        <end position="59"/>
    </location>
</feature>
<keyword evidence="1" id="KW-0472">Membrane</keyword>
<evidence type="ECO:0000313" key="3">
    <source>
        <dbReference type="Proteomes" id="UP001235064"/>
    </source>
</evidence>
<accession>A0ABT7MVW6</accession>
<keyword evidence="1" id="KW-0812">Transmembrane</keyword>
<protein>
    <recommendedName>
        <fullName evidence="4">DUF4229 domain-containing protein</fullName>
    </recommendedName>
</protein>
<evidence type="ECO:0008006" key="4">
    <source>
        <dbReference type="Google" id="ProtNLM"/>
    </source>
</evidence>
<comment type="caution">
    <text evidence="2">The sequence shown here is derived from an EMBL/GenBank/DDBJ whole genome shotgun (WGS) entry which is preliminary data.</text>
</comment>
<dbReference type="Proteomes" id="UP001235064">
    <property type="component" value="Unassembled WGS sequence"/>
</dbReference>
<proteinExistence type="predicted"/>
<sequence>MGSYFGSIAIWSRLSNWCGLLWLVALVAGPVLGYPPALRIAGFSAAVAAIAFLIVHETLKSRRSKQLLDHFATVAERGRQERLRREYQRYLTAVA</sequence>
<keyword evidence="1" id="KW-1133">Transmembrane helix</keyword>
<gene>
    <name evidence="2" type="ORF">QSV35_04560</name>
</gene>
<dbReference type="RefSeq" id="WP_286287151.1">
    <property type="nucleotide sequence ID" value="NZ_JASXSZ010000001.1"/>
</dbReference>
<evidence type="ECO:0000256" key="1">
    <source>
        <dbReference type="SAM" id="Phobius"/>
    </source>
</evidence>
<name>A0ABT7MVW6_9MICO</name>
<evidence type="ECO:0000313" key="2">
    <source>
        <dbReference type="EMBL" id="MDL9978594.1"/>
    </source>
</evidence>